<dbReference type="Gene3D" id="1.50.40.10">
    <property type="entry name" value="Mitochondrial carrier domain"/>
    <property type="match status" value="1"/>
</dbReference>
<reference evidence="9" key="1">
    <citation type="submission" date="2020-12" db="EMBL/GenBank/DDBJ databases">
        <authorList>
            <person name="Iha C."/>
        </authorList>
    </citation>
    <scope>NUCLEOTIDE SEQUENCE</scope>
</reference>
<evidence type="ECO:0000256" key="3">
    <source>
        <dbReference type="ARBA" id="ARBA00022692"/>
    </source>
</evidence>
<dbReference type="SUPFAM" id="SSF103506">
    <property type="entry name" value="Mitochondrial carrier"/>
    <property type="match status" value="1"/>
</dbReference>
<dbReference type="AlphaFoldDB" id="A0A8S1J8B9"/>
<comment type="subcellular location">
    <subcellularLocation>
        <location evidence="1">Membrane</location>
        <topology evidence="1">Multi-pass membrane protein</topology>
    </subcellularLocation>
</comment>
<feature type="repeat" description="Solcar" evidence="6">
    <location>
        <begin position="259"/>
        <end position="364"/>
    </location>
</feature>
<dbReference type="PROSITE" id="PS50920">
    <property type="entry name" value="SOLCAR"/>
    <property type="match status" value="3"/>
</dbReference>
<gene>
    <name evidence="9" type="ORF">OSTQU699_LOCUS9308</name>
</gene>
<dbReference type="InterPro" id="IPR018108">
    <property type="entry name" value="MCP_transmembrane"/>
</dbReference>
<comment type="caution">
    <text evidence="9">The sequence shown here is derived from an EMBL/GenBank/DDBJ whole genome shotgun (WGS) entry which is preliminary data.</text>
</comment>
<dbReference type="EMBL" id="CAJHUC010002540">
    <property type="protein sequence ID" value="CAD7703951.1"/>
    <property type="molecule type" value="Genomic_DNA"/>
</dbReference>
<sequence>MTGLASDGAVDGATKGRDADQPSASPSSPARASLLGAHDAFHDRLLRLPIFARELAAGGIAGMIGKTSVAPLERVKILFQTGRMQGNGVGETLLQLLRTEGLLGLYKGNGASVLRIIPYSALHFHAYEIYRRALLQLPIMQRVLSSSSGQGAIDFAAGSAAGASAVIVTYPLDLIRTRLACMSEVHRDRPASSTRWSWSTRLTIRGVMGDVVQQEGIIGLYRGIGPTLLGILPYAGIKFYVYQSLKRHYRNARPQEGRLPIHVMLTFGGIAGLVGQTATYPLDVVRRRMQVPQYSTGFLSSSPSNALDGSLRSKAVYSSTWDGLVTISRRNGLRGLFAGLSINYMKVVPSTAVGFTMYDHLKSYLALKGNL</sequence>
<organism evidence="9 10">
    <name type="scientific">Ostreobium quekettii</name>
    <dbReference type="NCBI Taxonomy" id="121088"/>
    <lineage>
        <taxon>Eukaryota</taxon>
        <taxon>Viridiplantae</taxon>
        <taxon>Chlorophyta</taxon>
        <taxon>core chlorophytes</taxon>
        <taxon>Ulvophyceae</taxon>
        <taxon>TCBD clade</taxon>
        <taxon>Bryopsidales</taxon>
        <taxon>Ostreobineae</taxon>
        <taxon>Ostreobiaceae</taxon>
        <taxon>Ostreobium</taxon>
    </lineage>
</organism>
<accession>A0A8S1J8B9</accession>
<evidence type="ECO:0000256" key="6">
    <source>
        <dbReference type="PROSITE-ProRule" id="PRU00282"/>
    </source>
</evidence>
<dbReference type="Proteomes" id="UP000708148">
    <property type="component" value="Unassembled WGS sequence"/>
</dbReference>
<keyword evidence="5 6" id="KW-0472">Membrane</keyword>
<keyword evidence="2 7" id="KW-0813">Transport</keyword>
<feature type="repeat" description="Solcar" evidence="6">
    <location>
        <begin position="49"/>
        <end position="133"/>
    </location>
</feature>
<feature type="region of interest" description="Disordered" evidence="8">
    <location>
        <begin position="1"/>
        <end position="31"/>
    </location>
</feature>
<dbReference type="Pfam" id="PF00153">
    <property type="entry name" value="Mito_carr"/>
    <property type="match status" value="3"/>
</dbReference>
<proteinExistence type="inferred from homology"/>
<evidence type="ECO:0000256" key="5">
    <source>
        <dbReference type="ARBA" id="ARBA00023136"/>
    </source>
</evidence>
<evidence type="ECO:0000256" key="2">
    <source>
        <dbReference type="ARBA" id="ARBA00022448"/>
    </source>
</evidence>
<keyword evidence="3 6" id="KW-0812">Transmembrane</keyword>
<keyword evidence="4" id="KW-0677">Repeat</keyword>
<keyword evidence="10" id="KW-1185">Reference proteome</keyword>
<dbReference type="PRINTS" id="PR00926">
    <property type="entry name" value="MITOCARRIER"/>
</dbReference>
<dbReference type="InterPro" id="IPR002067">
    <property type="entry name" value="MCP"/>
</dbReference>
<evidence type="ECO:0000313" key="10">
    <source>
        <dbReference type="Proteomes" id="UP000708148"/>
    </source>
</evidence>
<feature type="compositionally biased region" description="Low complexity" evidence="8">
    <location>
        <begin position="22"/>
        <end position="31"/>
    </location>
</feature>
<evidence type="ECO:0000256" key="7">
    <source>
        <dbReference type="RuleBase" id="RU000488"/>
    </source>
</evidence>
<comment type="similarity">
    <text evidence="7">Belongs to the mitochondrial carrier (TC 2.A.29) family.</text>
</comment>
<dbReference type="GO" id="GO:0016020">
    <property type="term" value="C:membrane"/>
    <property type="evidence" value="ECO:0007669"/>
    <property type="project" value="UniProtKB-SubCell"/>
</dbReference>
<dbReference type="InterPro" id="IPR023395">
    <property type="entry name" value="MCP_dom_sf"/>
</dbReference>
<dbReference type="PANTHER" id="PTHR24089">
    <property type="entry name" value="SOLUTE CARRIER FAMILY 25"/>
    <property type="match status" value="1"/>
</dbReference>
<evidence type="ECO:0008006" key="11">
    <source>
        <dbReference type="Google" id="ProtNLM"/>
    </source>
</evidence>
<evidence type="ECO:0000256" key="4">
    <source>
        <dbReference type="ARBA" id="ARBA00022737"/>
    </source>
</evidence>
<protein>
    <recommendedName>
        <fullName evidence="11">Mitochondrial carrier protein</fullName>
    </recommendedName>
</protein>
<feature type="repeat" description="Solcar" evidence="6">
    <location>
        <begin position="149"/>
        <end position="248"/>
    </location>
</feature>
<evidence type="ECO:0000256" key="1">
    <source>
        <dbReference type="ARBA" id="ARBA00004141"/>
    </source>
</evidence>
<evidence type="ECO:0000313" key="9">
    <source>
        <dbReference type="EMBL" id="CAD7703951.1"/>
    </source>
</evidence>
<evidence type="ECO:0000256" key="8">
    <source>
        <dbReference type="SAM" id="MobiDB-lite"/>
    </source>
</evidence>
<dbReference type="GO" id="GO:0055085">
    <property type="term" value="P:transmembrane transport"/>
    <property type="evidence" value="ECO:0007669"/>
    <property type="project" value="InterPro"/>
</dbReference>
<name>A0A8S1J8B9_9CHLO</name>
<dbReference type="OrthoDB" id="270584at2759"/>